<keyword evidence="1" id="KW-0175">Coiled coil</keyword>
<sequence>MCHHQKNVVIREKICQLENKKELIREHENDLHGLLHEKKVTITIAENIVMVNTRQTNARENTIMIATIGENIPPPTADSVQMIDKPTMSQQAEVASDQQKPQ</sequence>
<dbReference type="AlphaFoldDB" id="A0A915IZ77"/>
<name>A0A915IZ77_ROMCU</name>
<protein>
    <submittedName>
        <fullName evidence="3">Uncharacterized protein</fullName>
    </submittedName>
</protein>
<dbReference type="Proteomes" id="UP000887565">
    <property type="component" value="Unplaced"/>
</dbReference>
<evidence type="ECO:0000313" key="3">
    <source>
        <dbReference type="WBParaSite" id="nRc.2.0.1.t18741-RA"/>
    </source>
</evidence>
<proteinExistence type="predicted"/>
<reference evidence="3" key="1">
    <citation type="submission" date="2022-11" db="UniProtKB">
        <authorList>
            <consortium name="WormBaseParasite"/>
        </authorList>
    </citation>
    <scope>IDENTIFICATION</scope>
</reference>
<keyword evidence="2" id="KW-1185">Reference proteome</keyword>
<evidence type="ECO:0000256" key="1">
    <source>
        <dbReference type="SAM" id="Coils"/>
    </source>
</evidence>
<evidence type="ECO:0000313" key="2">
    <source>
        <dbReference type="Proteomes" id="UP000887565"/>
    </source>
</evidence>
<dbReference type="WBParaSite" id="nRc.2.0.1.t18741-RA">
    <property type="protein sequence ID" value="nRc.2.0.1.t18741-RA"/>
    <property type="gene ID" value="nRc.2.0.1.g18741"/>
</dbReference>
<organism evidence="2 3">
    <name type="scientific">Romanomermis culicivorax</name>
    <name type="common">Nematode worm</name>
    <dbReference type="NCBI Taxonomy" id="13658"/>
    <lineage>
        <taxon>Eukaryota</taxon>
        <taxon>Metazoa</taxon>
        <taxon>Ecdysozoa</taxon>
        <taxon>Nematoda</taxon>
        <taxon>Enoplea</taxon>
        <taxon>Dorylaimia</taxon>
        <taxon>Mermithida</taxon>
        <taxon>Mermithoidea</taxon>
        <taxon>Mermithidae</taxon>
        <taxon>Romanomermis</taxon>
    </lineage>
</organism>
<accession>A0A915IZ77</accession>
<feature type="coiled-coil region" evidence="1">
    <location>
        <begin position="10"/>
        <end position="37"/>
    </location>
</feature>